<organism evidence="2 3">
    <name type="scientific">Caenorhabditis japonica</name>
    <dbReference type="NCBI Taxonomy" id="281687"/>
    <lineage>
        <taxon>Eukaryota</taxon>
        <taxon>Metazoa</taxon>
        <taxon>Ecdysozoa</taxon>
        <taxon>Nematoda</taxon>
        <taxon>Chromadorea</taxon>
        <taxon>Rhabditida</taxon>
        <taxon>Rhabditina</taxon>
        <taxon>Rhabditomorpha</taxon>
        <taxon>Rhabditoidea</taxon>
        <taxon>Rhabditidae</taxon>
        <taxon>Peloderinae</taxon>
        <taxon>Caenorhabditis</taxon>
    </lineage>
</organism>
<proteinExistence type="predicted"/>
<evidence type="ECO:0000256" key="1">
    <source>
        <dbReference type="SAM" id="Phobius"/>
    </source>
</evidence>
<keyword evidence="1" id="KW-0472">Membrane</keyword>
<reference evidence="3" key="1">
    <citation type="submission" date="2010-08" db="EMBL/GenBank/DDBJ databases">
        <authorList>
            <consortium name="Caenorhabditis japonica Sequencing Consortium"/>
            <person name="Wilson R.K."/>
        </authorList>
    </citation>
    <scope>NUCLEOTIDE SEQUENCE [LARGE SCALE GENOMIC DNA]</scope>
    <source>
        <strain evidence="3">DF5081</strain>
    </source>
</reference>
<dbReference type="InterPro" id="IPR019422">
    <property type="entry name" value="7TM_GPCR_serpentine_rcpt_Srh"/>
</dbReference>
<name>A0A8R1E6V9_CAEJA</name>
<evidence type="ECO:0000313" key="2">
    <source>
        <dbReference type="EnsemblMetazoa" id="CJA23546b.1"/>
    </source>
</evidence>
<feature type="transmembrane region" description="Helical" evidence="1">
    <location>
        <begin position="12"/>
        <end position="34"/>
    </location>
</feature>
<dbReference type="Pfam" id="PF10318">
    <property type="entry name" value="7TM_GPCR_Srh"/>
    <property type="match status" value="1"/>
</dbReference>
<dbReference type="Proteomes" id="UP000005237">
    <property type="component" value="Unassembled WGS sequence"/>
</dbReference>
<feature type="transmembrane region" description="Helical" evidence="1">
    <location>
        <begin position="126"/>
        <end position="146"/>
    </location>
</feature>
<dbReference type="PANTHER" id="PTHR47922:SF1">
    <property type="entry name" value="SERPENTINE RECEPTOR, CLASS H"/>
    <property type="match status" value="1"/>
</dbReference>
<dbReference type="AlphaFoldDB" id="A0A8R1E6V9"/>
<sequence length="218" mass="25282">MYQPYRTTARNVFEFFVYFILSVFGLWVVPALVINVPNQAQAKLEIITLQDEEFYPDCLMESSVAVISAVNSYLGDWISLLIVLNYLLIGILLLISARLAFAIMAQKSATSSELTRRMHKKFNTRTLLQAFVHIFFSCIPFTVLYITVFFKIYINGISFVIDLLSENYPTACVVTLFLYYDPYQQFLLSLLRCNKRVEPRSSVITTTVEFRKKEKVNW</sequence>
<reference evidence="2" key="2">
    <citation type="submission" date="2022-06" db="UniProtKB">
        <authorList>
            <consortium name="EnsemblMetazoa"/>
        </authorList>
    </citation>
    <scope>IDENTIFICATION</scope>
    <source>
        <strain evidence="2">DF5081</strain>
    </source>
</reference>
<dbReference type="EnsemblMetazoa" id="CJA23546b.1">
    <property type="protein sequence ID" value="CJA23546b.1"/>
    <property type="gene ID" value="WBGene00179118"/>
</dbReference>
<accession>A0A8R1E6V9</accession>
<feature type="transmembrane region" description="Helical" evidence="1">
    <location>
        <begin position="77"/>
        <end position="105"/>
    </location>
</feature>
<keyword evidence="3" id="KW-1185">Reference proteome</keyword>
<keyword evidence="1" id="KW-1133">Transmembrane helix</keyword>
<keyword evidence="1" id="KW-0812">Transmembrane</keyword>
<protein>
    <submittedName>
        <fullName evidence="2">Uncharacterized protein</fullName>
    </submittedName>
</protein>
<dbReference type="PANTHER" id="PTHR47922">
    <property type="entry name" value="SERPENTINE RECEPTOR, CLASS H"/>
    <property type="match status" value="1"/>
</dbReference>
<evidence type="ECO:0000313" key="3">
    <source>
        <dbReference type="Proteomes" id="UP000005237"/>
    </source>
</evidence>